<keyword evidence="3" id="KW-1185">Reference proteome</keyword>
<evidence type="ECO:0000313" key="2">
    <source>
        <dbReference type="EMBL" id="MDF8331766.1"/>
    </source>
</evidence>
<dbReference type="RefSeq" id="WP_277274872.1">
    <property type="nucleotide sequence ID" value="NZ_JAROCY010000001.1"/>
</dbReference>
<name>A0ABT6CCV3_9SPHN</name>
<comment type="caution">
    <text evidence="2">The sequence shown here is derived from an EMBL/GenBank/DDBJ whole genome shotgun (WGS) entry which is preliminary data.</text>
</comment>
<dbReference type="EMBL" id="JAROCY010000001">
    <property type="protein sequence ID" value="MDF8331766.1"/>
    <property type="molecule type" value="Genomic_DNA"/>
</dbReference>
<organism evidence="2 3">
    <name type="scientific">Novosphingobium cyanobacteriorum</name>
    <dbReference type="NCBI Taxonomy" id="3024215"/>
    <lineage>
        <taxon>Bacteria</taxon>
        <taxon>Pseudomonadati</taxon>
        <taxon>Pseudomonadota</taxon>
        <taxon>Alphaproteobacteria</taxon>
        <taxon>Sphingomonadales</taxon>
        <taxon>Sphingomonadaceae</taxon>
        <taxon>Novosphingobium</taxon>
    </lineage>
</organism>
<protein>
    <submittedName>
        <fullName evidence="2">Pilus assembly protein</fullName>
    </submittedName>
</protein>
<reference evidence="2 3" key="1">
    <citation type="submission" date="2023-03" db="EMBL/GenBank/DDBJ databases">
        <title>Novosphingobium cyanobacteriorum sp. nov., isolated from a eutrophic reservoir during the Microcystis bloom period.</title>
        <authorList>
            <person name="Kang M."/>
            <person name="Le V."/>
            <person name="Ko S.-R."/>
            <person name="Lee S.-A."/>
            <person name="Ahn C.-Y."/>
        </authorList>
    </citation>
    <scope>NUCLEOTIDE SEQUENCE [LARGE SCALE GENOMIC DNA]</scope>
    <source>
        <strain evidence="2 3">HBC54</strain>
    </source>
</reference>
<keyword evidence="1" id="KW-1133">Transmembrane helix</keyword>
<proteinExistence type="predicted"/>
<evidence type="ECO:0000313" key="3">
    <source>
        <dbReference type="Proteomes" id="UP001222770"/>
    </source>
</evidence>
<evidence type="ECO:0000256" key="1">
    <source>
        <dbReference type="SAM" id="Phobius"/>
    </source>
</evidence>
<keyword evidence="1" id="KW-0812">Transmembrane</keyword>
<keyword evidence="1" id="KW-0472">Membrane</keyword>
<feature type="transmembrane region" description="Helical" evidence="1">
    <location>
        <begin position="27"/>
        <end position="49"/>
    </location>
</feature>
<sequence>MRRLQGCLATMLRRLRADRTATAVTELALAAPVLILLYCGAYTISDVAACNRKVTRVARTLTDVTSRYPAVTTADLTNILNNSALVLAPYATAKGSMRISEIQVTGASTGKVIWSQAKNGTALTVGTAVALPTNLAPTEMLPTTSPVKAGAYFLMGEVSYAYTPLFGATIMKAPKLYTKVYMLPRLSDSVPLG</sequence>
<gene>
    <name evidence="2" type="ORF">POM99_01000</name>
</gene>
<accession>A0ABT6CCV3</accession>
<dbReference type="Proteomes" id="UP001222770">
    <property type="component" value="Unassembled WGS sequence"/>
</dbReference>